<evidence type="ECO:0000313" key="3">
    <source>
        <dbReference type="EMBL" id="ERL91306.1"/>
    </source>
</evidence>
<accession>U4UMC3</accession>
<dbReference type="SUPFAM" id="SSF53474">
    <property type="entry name" value="alpha/beta-Hydrolases"/>
    <property type="match status" value="1"/>
</dbReference>
<dbReference type="OrthoDB" id="19653at2759"/>
<evidence type="ECO:0000256" key="1">
    <source>
        <dbReference type="ARBA" id="ARBA00023180"/>
    </source>
</evidence>
<dbReference type="InterPro" id="IPR050309">
    <property type="entry name" value="Type-B_Carboxylest/Lipase"/>
</dbReference>
<dbReference type="Proteomes" id="UP000030742">
    <property type="component" value="Unassembled WGS sequence"/>
</dbReference>
<dbReference type="InterPro" id="IPR002018">
    <property type="entry name" value="CarbesteraseB"/>
</dbReference>
<dbReference type="PANTHER" id="PTHR11559">
    <property type="entry name" value="CARBOXYLESTERASE"/>
    <property type="match status" value="1"/>
</dbReference>
<dbReference type="AlphaFoldDB" id="U4UMC3"/>
<gene>
    <name evidence="3" type="ORF">D910_08639</name>
</gene>
<sequence length="336" mass="38534">MSGSPTSQWTIAHEQLDLAKRQAKFVGCPDDTAANVYKCLKTARVNDLGQSLPQFAEFGLDPLFIWTPVMEKDFGQPRFLTAHPITLIQNGEFHKVPFITGVTADEFAFKAFGIVNNATLLKDINEKWEDKAPISFLYERKSDHSKAVSAALKKFYLEDKAVDKSSLGKLGELYADASIGFGVNRAVKLISEKNNASTYYYKFSYQGRYSHFYTPDSNNTKPYGKLSFVFPGVVHHDDLIYLFYISKLFPPFKENSPKEVEMVNKLTILYANFAKYGTPIPTPNDRLDNVKWEPYNIKTQKYLDIGNKLTIQEKLYEKRYAEWEKLFPLEKYAKIK</sequence>
<keyword evidence="1" id="KW-0325">Glycoprotein</keyword>
<evidence type="ECO:0000259" key="2">
    <source>
        <dbReference type="Pfam" id="PF00135"/>
    </source>
</evidence>
<proteinExistence type="predicted"/>
<organism evidence="3 4">
    <name type="scientific">Dendroctonus ponderosae</name>
    <name type="common">Mountain pine beetle</name>
    <dbReference type="NCBI Taxonomy" id="77166"/>
    <lineage>
        <taxon>Eukaryota</taxon>
        <taxon>Metazoa</taxon>
        <taxon>Ecdysozoa</taxon>
        <taxon>Arthropoda</taxon>
        <taxon>Hexapoda</taxon>
        <taxon>Insecta</taxon>
        <taxon>Pterygota</taxon>
        <taxon>Neoptera</taxon>
        <taxon>Endopterygota</taxon>
        <taxon>Coleoptera</taxon>
        <taxon>Polyphaga</taxon>
        <taxon>Cucujiformia</taxon>
        <taxon>Curculionidae</taxon>
        <taxon>Scolytinae</taxon>
        <taxon>Dendroctonus</taxon>
    </lineage>
</organism>
<dbReference type="EMBL" id="KB632280">
    <property type="protein sequence ID" value="ERL91306.1"/>
    <property type="molecule type" value="Genomic_DNA"/>
</dbReference>
<name>U4UMC3_DENPD</name>
<protein>
    <recommendedName>
        <fullName evidence="2">Carboxylesterase type B domain-containing protein</fullName>
    </recommendedName>
</protein>
<dbReference type="STRING" id="77166.U4UMC3"/>
<dbReference type="Pfam" id="PF00135">
    <property type="entry name" value="COesterase"/>
    <property type="match status" value="1"/>
</dbReference>
<evidence type="ECO:0000313" key="4">
    <source>
        <dbReference type="Proteomes" id="UP000030742"/>
    </source>
</evidence>
<dbReference type="InterPro" id="IPR029058">
    <property type="entry name" value="AB_hydrolase_fold"/>
</dbReference>
<dbReference type="Gene3D" id="3.40.50.1820">
    <property type="entry name" value="alpha/beta hydrolase"/>
    <property type="match status" value="1"/>
</dbReference>
<dbReference type="ESTHER" id="denpd-j3jwt7">
    <property type="family name" value="Carb_B_Arthropoda"/>
</dbReference>
<feature type="domain" description="Carboxylesterase type B" evidence="2">
    <location>
        <begin position="1"/>
        <end position="323"/>
    </location>
</feature>
<reference evidence="3 4" key="1">
    <citation type="journal article" date="2013" name="Genome Biol.">
        <title>Draft genome of the mountain pine beetle, Dendroctonus ponderosae Hopkins, a major forest pest.</title>
        <authorList>
            <person name="Keeling C.I."/>
            <person name="Yuen M.M."/>
            <person name="Liao N.Y."/>
            <person name="Docking T.R."/>
            <person name="Chan S.K."/>
            <person name="Taylor G.A."/>
            <person name="Palmquist D.L."/>
            <person name="Jackman S.D."/>
            <person name="Nguyen A."/>
            <person name="Li M."/>
            <person name="Henderson H."/>
            <person name="Janes J.K."/>
            <person name="Zhao Y."/>
            <person name="Pandoh P."/>
            <person name="Moore R."/>
            <person name="Sperling F.A."/>
            <person name="Huber D.P."/>
            <person name="Birol I."/>
            <person name="Jones S.J."/>
            <person name="Bohlmann J."/>
        </authorList>
    </citation>
    <scope>NUCLEOTIDE SEQUENCE</scope>
</reference>